<protein>
    <submittedName>
        <fullName evidence="7">Serine/arginine-rich splicing factor 3 isoform X5</fullName>
    </submittedName>
</protein>
<dbReference type="InterPro" id="IPR050907">
    <property type="entry name" value="SRSF"/>
</dbReference>
<organism evidence="6 7">
    <name type="scientific">Hydra vulgaris</name>
    <name type="common">Hydra</name>
    <name type="synonym">Hydra attenuata</name>
    <dbReference type="NCBI Taxonomy" id="6087"/>
    <lineage>
        <taxon>Eukaryota</taxon>
        <taxon>Metazoa</taxon>
        <taxon>Cnidaria</taxon>
        <taxon>Hydrozoa</taxon>
        <taxon>Hydroidolina</taxon>
        <taxon>Anthoathecata</taxon>
        <taxon>Aplanulata</taxon>
        <taxon>Hydridae</taxon>
        <taxon>Hydra</taxon>
    </lineage>
</organism>
<dbReference type="PANTHER" id="PTHR23147">
    <property type="entry name" value="SERINE/ARGININE RICH SPLICING FACTOR"/>
    <property type="match status" value="1"/>
</dbReference>
<dbReference type="PROSITE" id="PS50102">
    <property type="entry name" value="RRM"/>
    <property type="match status" value="1"/>
</dbReference>
<feature type="compositionally biased region" description="Basic residues" evidence="3">
    <location>
        <begin position="125"/>
        <end position="156"/>
    </location>
</feature>
<dbReference type="SMART" id="SM00360">
    <property type="entry name" value="RRM"/>
    <property type="match status" value="1"/>
</dbReference>
<dbReference type="Pfam" id="PF00076">
    <property type="entry name" value="RRM_1"/>
    <property type="match status" value="1"/>
</dbReference>
<sequence>MHLFIISNKYIMSRIFIGGLPDDASRTELEREFEHFGSMREVWVARNPPGFGFIVFDDPRDAEDAIREMDGRRVCGMRVRVEKARGPNSNNRNRSSAQNEKCYNCGKIGHLSRDCRSRPAERGYSRRRSRSGSRNRRRQRSYSRSRSKERSRRSRSGSKDHKRTQSPEKRRSASQDDTFNKKSPKQKDSKDWANSSTEVDYNEKIYFESDEESSSKA</sequence>
<dbReference type="InterPro" id="IPR001878">
    <property type="entry name" value="Znf_CCHC"/>
</dbReference>
<dbReference type="RefSeq" id="XP_065656836.1">
    <property type="nucleotide sequence ID" value="XM_065800764.1"/>
</dbReference>
<gene>
    <name evidence="7" type="primary">LOC100212585</name>
</gene>
<evidence type="ECO:0000256" key="2">
    <source>
        <dbReference type="PROSITE-ProRule" id="PRU00176"/>
    </source>
</evidence>
<dbReference type="InterPro" id="IPR012677">
    <property type="entry name" value="Nucleotide-bd_a/b_plait_sf"/>
</dbReference>
<proteinExistence type="predicted"/>
<keyword evidence="1" id="KW-0479">Metal-binding</keyword>
<dbReference type="Gene3D" id="4.10.60.10">
    <property type="entry name" value="Zinc finger, CCHC-type"/>
    <property type="match status" value="1"/>
</dbReference>
<dbReference type="SMART" id="SM00343">
    <property type="entry name" value="ZnF_C2HC"/>
    <property type="match status" value="1"/>
</dbReference>
<dbReference type="CDD" id="cd12373">
    <property type="entry name" value="RRM_SRSF3_like"/>
    <property type="match status" value="1"/>
</dbReference>
<dbReference type="Gene3D" id="3.30.70.330">
    <property type="match status" value="1"/>
</dbReference>
<evidence type="ECO:0000313" key="6">
    <source>
        <dbReference type="Proteomes" id="UP001652625"/>
    </source>
</evidence>
<evidence type="ECO:0000256" key="3">
    <source>
        <dbReference type="SAM" id="MobiDB-lite"/>
    </source>
</evidence>
<keyword evidence="1" id="KW-0863">Zinc-finger</keyword>
<dbReference type="InterPro" id="IPR036875">
    <property type="entry name" value="Znf_CCHC_sf"/>
</dbReference>
<dbReference type="SUPFAM" id="SSF54928">
    <property type="entry name" value="RNA-binding domain, RBD"/>
    <property type="match status" value="1"/>
</dbReference>
<evidence type="ECO:0000313" key="7">
    <source>
        <dbReference type="RefSeq" id="XP_065656836.1"/>
    </source>
</evidence>
<keyword evidence="6" id="KW-1185">Reference proteome</keyword>
<evidence type="ECO:0000259" key="4">
    <source>
        <dbReference type="PROSITE" id="PS50102"/>
    </source>
</evidence>
<reference evidence="7" key="1">
    <citation type="submission" date="2025-08" db="UniProtKB">
        <authorList>
            <consortium name="RefSeq"/>
        </authorList>
    </citation>
    <scope>IDENTIFICATION</scope>
</reference>
<dbReference type="InterPro" id="IPR035979">
    <property type="entry name" value="RBD_domain_sf"/>
</dbReference>
<feature type="compositionally biased region" description="Basic and acidic residues" evidence="3">
    <location>
        <begin position="157"/>
        <end position="191"/>
    </location>
</feature>
<feature type="domain" description="RRM" evidence="4">
    <location>
        <begin position="13"/>
        <end position="86"/>
    </location>
</feature>
<dbReference type="Pfam" id="PF00098">
    <property type="entry name" value="zf-CCHC"/>
    <property type="match status" value="1"/>
</dbReference>
<keyword evidence="2" id="KW-0694">RNA-binding</keyword>
<accession>A0ABM4C5J5</accession>
<dbReference type="SUPFAM" id="SSF57756">
    <property type="entry name" value="Retrovirus zinc finger-like domains"/>
    <property type="match status" value="1"/>
</dbReference>
<dbReference type="Proteomes" id="UP001652625">
    <property type="component" value="Chromosome 07"/>
</dbReference>
<dbReference type="InterPro" id="IPR000504">
    <property type="entry name" value="RRM_dom"/>
</dbReference>
<name>A0ABM4C5J5_HYDVU</name>
<feature type="compositionally biased region" description="Basic and acidic residues" evidence="3">
    <location>
        <begin position="114"/>
        <end position="124"/>
    </location>
</feature>
<feature type="domain" description="CCHC-type" evidence="5">
    <location>
        <begin position="101"/>
        <end position="117"/>
    </location>
</feature>
<evidence type="ECO:0000256" key="1">
    <source>
        <dbReference type="PROSITE-ProRule" id="PRU00047"/>
    </source>
</evidence>
<evidence type="ECO:0000259" key="5">
    <source>
        <dbReference type="PROSITE" id="PS50158"/>
    </source>
</evidence>
<feature type="region of interest" description="Disordered" evidence="3">
    <location>
        <begin position="114"/>
        <end position="197"/>
    </location>
</feature>
<dbReference type="PROSITE" id="PS50158">
    <property type="entry name" value="ZF_CCHC"/>
    <property type="match status" value="1"/>
</dbReference>
<keyword evidence="1" id="KW-0862">Zinc</keyword>
<dbReference type="GeneID" id="100212585"/>
<feature type="region of interest" description="Disordered" evidence="3">
    <location>
        <begin position="80"/>
        <end position="99"/>
    </location>
</feature>